<dbReference type="GO" id="GO:0016746">
    <property type="term" value="F:acyltransferase activity"/>
    <property type="evidence" value="ECO:0007669"/>
    <property type="project" value="UniProtKB-KW"/>
</dbReference>
<dbReference type="PIRSF" id="PIRSF500216">
    <property type="entry name" value="DltB"/>
    <property type="match status" value="1"/>
</dbReference>
<evidence type="ECO:0000256" key="10">
    <source>
        <dbReference type="SAM" id="Phobius"/>
    </source>
</evidence>
<gene>
    <name evidence="11" type="primary">dltB</name>
    <name evidence="11" type="ORF">D3P96_06720</name>
</gene>
<comment type="similarity">
    <text evidence="2 9">Belongs to the membrane-bound acyltransferase family.</text>
</comment>
<evidence type="ECO:0000313" key="12">
    <source>
        <dbReference type="Proteomes" id="UP000275836"/>
    </source>
</evidence>
<comment type="subcellular location">
    <subcellularLocation>
        <location evidence="1">Cell membrane</location>
        <topology evidence="1">Multi-pass membrane protein</topology>
    </subcellularLocation>
</comment>
<comment type="function">
    <text evidence="9">O-acyltransferase that catalyzes D-alanylation of both teichoic acid and lipoteichoic acid (LTA). D-alanylation of LTA plays an important role in modulating the properties of the cell wall in Gram-positive bacteria, influencing the net charge of the cell wall. Catalyzes D-alanylation from DltC carrier protein.</text>
</comment>
<evidence type="ECO:0000256" key="7">
    <source>
        <dbReference type="ARBA" id="ARBA00023136"/>
    </source>
</evidence>
<sequence>MSQWLASLPNLQPYGDPMYFGYLLLGLLPIIVGMFIGRRFQIYEAGFSFVFILLMFAGPKWVQFYALIAYILWQTVLILLYQSYRKRYDNKWVFYGAVFLSAFPLIIVKLHPVFNQNKASIIGFLGISYLTFKSVGMIMEMRDGVLKDVKIWPTVRFLMFMPTLSSGPIDRYRRFEADYEQVPDRQRYLDFVQSATWNIMLGFFYKFIVAYVISVKFLGPFKKAALLEGGLFNLPTIGVMYSYGLYLFFDFAGYSLFAIAISKLMGIDTPINFNKPFMAKNLKEFWNRWHMTLSFWFRDYVFMRLVLVLTRNKVFKNRNVTSGFAYMVDMLLMGFWHGVTWWYILYGFLHAVGLIVNDWWLRQKKQKNRDRKKAGLEPLPSNWFTNGFAIFLTFNFTMFTFLVFSGFLNELWFH</sequence>
<name>A0A3P2REN1_WEIVI</name>
<dbReference type="Pfam" id="PF03062">
    <property type="entry name" value="MBOAT"/>
    <property type="match status" value="1"/>
</dbReference>
<evidence type="ECO:0000256" key="2">
    <source>
        <dbReference type="ARBA" id="ARBA00010323"/>
    </source>
</evidence>
<dbReference type="NCBIfam" id="TIGR04091">
    <property type="entry name" value="LTA_dltB"/>
    <property type="match status" value="1"/>
</dbReference>
<dbReference type="GO" id="GO:0005886">
    <property type="term" value="C:plasma membrane"/>
    <property type="evidence" value="ECO:0007669"/>
    <property type="project" value="UniProtKB-SubCell"/>
</dbReference>
<keyword evidence="4 9" id="KW-0808">Transferase</keyword>
<keyword evidence="8 9" id="KW-0012">Acyltransferase</keyword>
<dbReference type="GO" id="GO:0070395">
    <property type="term" value="P:lipoteichoic acid biosynthetic process"/>
    <property type="evidence" value="ECO:0007669"/>
    <property type="project" value="UniProtKB-UniRule"/>
</dbReference>
<feature type="transmembrane region" description="Helical" evidence="10">
    <location>
        <begin position="20"/>
        <end position="37"/>
    </location>
</feature>
<dbReference type="PANTHER" id="PTHR13285:SF23">
    <property type="entry name" value="TEICHOIC ACID D-ALANYLTRANSFERASE"/>
    <property type="match status" value="1"/>
</dbReference>
<dbReference type="InterPro" id="IPR004299">
    <property type="entry name" value="MBOAT_fam"/>
</dbReference>
<dbReference type="OrthoDB" id="9805788at2"/>
<feature type="transmembrane region" description="Helical" evidence="10">
    <location>
        <begin position="240"/>
        <end position="265"/>
    </location>
</feature>
<comment type="pathway">
    <text evidence="9">Cell wall biogenesis; lipoteichoic acid biosynthesis.</text>
</comment>
<dbReference type="AlphaFoldDB" id="A0A3P2REN1"/>
<keyword evidence="6 10" id="KW-1133">Transmembrane helix</keyword>
<keyword evidence="3 9" id="KW-1003">Cell membrane</keyword>
<evidence type="ECO:0000256" key="6">
    <source>
        <dbReference type="ARBA" id="ARBA00022989"/>
    </source>
</evidence>
<dbReference type="UniPathway" id="UPA00556"/>
<dbReference type="PIRSF" id="PIRSF016636">
    <property type="entry name" value="AlgI_DltB"/>
    <property type="match status" value="1"/>
</dbReference>
<dbReference type="EMBL" id="RHGY01000007">
    <property type="protein sequence ID" value="RRG17641.1"/>
    <property type="molecule type" value="Genomic_DNA"/>
</dbReference>
<evidence type="ECO:0000256" key="9">
    <source>
        <dbReference type="PIRNR" id="PIRNR016636"/>
    </source>
</evidence>
<evidence type="ECO:0000256" key="8">
    <source>
        <dbReference type="ARBA" id="ARBA00023315"/>
    </source>
</evidence>
<protein>
    <recommendedName>
        <fullName evidence="9">Teichoic acid D-alanyltransferase</fullName>
        <ecNumber evidence="9">2.3.1.-</ecNumber>
    </recommendedName>
</protein>
<evidence type="ECO:0000256" key="1">
    <source>
        <dbReference type="ARBA" id="ARBA00004651"/>
    </source>
</evidence>
<keyword evidence="5 10" id="KW-0812">Transmembrane</keyword>
<proteinExistence type="inferred from homology"/>
<feature type="transmembrane region" description="Helical" evidence="10">
    <location>
        <begin position="93"/>
        <end position="114"/>
    </location>
</feature>
<evidence type="ECO:0000256" key="3">
    <source>
        <dbReference type="ARBA" id="ARBA00022475"/>
    </source>
</evidence>
<dbReference type="RefSeq" id="WP_124943600.1">
    <property type="nucleotide sequence ID" value="NZ_RHGY01000007.1"/>
</dbReference>
<organism evidence="11 12">
    <name type="scientific">Weissella viridescens</name>
    <name type="common">Lactobacillus viridescens</name>
    <dbReference type="NCBI Taxonomy" id="1629"/>
    <lineage>
        <taxon>Bacteria</taxon>
        <taxon>Bacillati</taxon>
        <taxon>Bacillota</taxon>
        <taxon>Bacilli</taxon>
        <taxon>Lactobacillales</taxon>
        <taxon>Lactobacillaceae</taxon>
        <taxon>Weissella</taxon>
    </lineage>
</organism>
<keyword evidence="7 9" id="KW-0472">Membrane</keyword>
<dbReference type="InterPro" id="IPR051085">
    <property type="entry name" value="MB_O-acyltransferase"/>
</dbReference>
<evidence type="ECO:0000256" key="4">
    <source>
        <dbReference type="ARBA" id="ARBA00022679"/>
    </source>
</evidence>
<feature type="transmembrane region" description="Helical" evidence="10">
    <location>
        <begin position="343"/>
        <end position="361"/>
    </location>
</feature>
<feature type="transmembrane region" description="Helical" evidence="10">
    <location>
        <begin position="120"/>
        <end position="139"/>
    </location>
</feature>
<dbReference type="InterPro" id="IPR024024">
    <property type="entry name" value="DltB"/>
</dbReference>
<reference evidence="11 12" key="1">
    <citation type="submission" date="2018-10" db="EMBL/GenBank/DDBJ databases">
        <title>Draft genome sequence of Weissella viridescens UCO-SMC3.</title>
        <authorList>
            <person name="Garcia-Cancino A."/>
            <person name="Espinoza-Monje M."/>
            <person name="Albarracin L."/>
            <person name="Garcia-Castillo V."/>
            <person name="Campos-Martin J."/>
            <person name="Nakano Y."/>
            <person name="Guitierrez-Zamorano C."/>
            <person name="Ikeda-Ohtsubo W."/>
            <person name="Morita H."/>
            <person name="Kitazawa H."/>
            <person name="Villena J."/>
        </authorList>
    </citation>
    <scope>NUCLEOTIDE SEQUENCE [LARGE SCALE GENOMIC DNA]</scope>
    <source>
        <strain evidence="11 12">UCO-SMC3</strain>
    </source>
</reference>
<dbReference type="Proteomes" id="UP000275836">
    <property type="component" value="Unassembled WGS sequence"/>
</dbReference>
<evidence type="ECO:0000313" key="11">
    <source>
        <dbReference type="EMBL" id="RRG17641.1"/>
    </source>
</evidence>
<dbReference type="PANTHER" id="PTHR13285">
    <property type="entry name" value="ACYLTRANSFERASE"/>
    <property type="match status" value="1"/>
</dbReference>
<dbReference type="InterPro" id="IPR024194">
    <property type="entry name" value="Ac/AlaTfrase_AlgI/DltB"/>
</dbReference>
<accession>A0A3P2REN1</accession>
<feature type="transmembrane region" description="Helical" evidence="10">
    <location>
        <begin position="382"/>
        <end position="408"/>
    </location>
</feature>
<comment type="caution">
    <text evidence="11">The sequence shown here is derived from an EMBL/GenBank/DDBJ whole genome shotgun (WGS) entry which is preliminary data.</text>
</comment>
<dbReference type="EC" id="2.3.1.-" evidence="9"/>
<evidence type="ECO:0000256" key="5">
    <source>
        <dbReference type="ARBA" id="ARBA00022692"/>
    </source>
</evidence>
<feature type="transmembrane region" description="Helical" evidence="10">
    <location>
        <begin position="197"/>
        <end position="219"/>
    </location>
</feature>